<keyword evidence="9" id="KW-1185">Reference proteome</keyword>
<dbReference type="VEuPathDB" id="AmoebaDB:EDI_343310"/>
<proteinExistence type="predicted"/>
<dbReference type="InterPro" id="IPR036875">
    <property type="entry name" value="Znf_CCHC_sf"/>
</dbReference>
<evidence type="ECO:0000256" key="4">
    <source>
        <dbReference type="ARBA" id="ARBA00023054"/>
    </source>
</evidence>
<evidence type="ECO:0000256" key="5">
    <source>
        <dbReference type="ARBA" id="ARBA00023212"/>
    </source>
</evidence>
<dbReference type="eggNOG" id="ENOG502RH3Y">
    <property type="taxonomic scope" value="Eukaryota"/>
</dbReference>
<keyword evidence="5" id="KW-0206">Cytoskeleton</keyword>
<evidence type="ECO:0000259" key="7">
    <source>
        <dbReference type="PROSITE" id="PS50158"/>
    </source>
</evidence>
<keyword evidence="6" id="KW-0862">Zinc</keyword>
<dbReference type="PROSITE" id="PS50158">
    <property type="entry name" value="ZF_CCHC"/>
    <property type="match status" value="1"/>
</dbReference>
<gene>
    <name evidence="8" type="ORF">EDI_343310</name>
</gene>
<keyword evidence="3" id="KW-0493">Microtubule</keyword>
<dbReference type="Proteomes" id="UP000008076">
    <property type="component" value="Unassembled WGS sequence"/>
</dbReference>
<dbReference type="InterPro" id="IPR001878">
    <property type="entry name" value="Znf_CCHC"/>
</dbReference>
<dbReference type="EMBL" id="DS550740">
    <property type="protein sequence ID" value="EDR22389.1"/>
    <property type="molecule type" value="Genomic_DNA"/>
</dbReference>
<protein>
    <recommendedName>
        <fullName evidence="7">CCHC-type domain-containing protein</fullName>
    </recommendedName>
</protein>
<dbReference type="OrthoDB" id="25898at2759"/>
<dbReference type="GO" id="GO:0005874">
    <property type="term" value="C:microtubule"/>
    <property type="evidence" value="ECO:0007669"/>
    <property type="project" value="UniProtKB-KW"/>
</dbReference>
<dbReference type="InterPro" id="IPR032108">
    <property type="entry name" value="CLIP1_ZNF"/>
</dbReference>
<dbReference type="GO" id="GO:0003676">
    <property type="term" value="F:nucleic acid binding"/>
    <property type="evidence" value="ECO:0007669"/>
    <property type="project" value="InterPro"/>
</dbReference>
<dbReference type="AlphaFoldDB" id="B0ESW2"/>
<name>B0ESW2_ENTDS</name>
<keyword evidence="2" id="KW-0963">Cytoplasm</keyword>
<evidence type="ECO:0000313" key="9">
    <source>
        <dbReference type="Proteomes" id="UP000008076"/>
    </source>
</evidence>
<evidence type="ECO:0000313" key="8">
    <source>
        <dbReference type="EMBL" id="EDR22389.1"/>
    </source>
</evidence>
<sequence>MNSIESSIEIETLEVCPQFKSIELINHLEGNNFIHIETKEKESPDHFISNNNCDKTKSQSKEDTDTTNREEWLYYKKLYQKRLKDRELFKRRCKRCGEFGHFPKECKNEPKFKEDIIKEIETTRGKQTFRINCHSKKTINQQKYEHHRQLPIQKFQKLRVPINCRYYCDYCREYGHKTFDCPHKY</sequence>
<evidence type="ECO:0000256" key="6">
    <source>
        <dbReference type="PROSITE-ProRule" id="PRU00047"/>
    </source>
</evidence>
<keyword evidence="6" id="KW-0479">Metal-binding</keyword>
<keyword evidence="4" id="KW-0175">Coiled coil</keyword>
<comment type="subcellular location">
    <subcellularLocation>
        <location evidence="1">Cytoplasm</location>
        <location evidence="1">Cytoskeleton</location>
    </subcellularLocation>
</comment>
<reference evidence="9" key="1">
    <citation type="submission" date="2007-12" db="EMBL/GenBank/DDBJ databases">
        <title>Annotation of Entamoeba dispar SAW760.</title>
        <authorList>
            <person name="Lorenzi H."/>
            <person name="Inman J."/>
            <person name="Schobel S."/>
            <person name="Amedeo P."/>
            <person name="Caler E."/>
        </authorList>
    </citation>
    <scope>NUCLEOTIDE SEQUENCE [LARGE SCALE GENOMIC DNA]</scope>
    <source>
        <strain evidence="9">ATCC PRA-260 / SAW760</strain>
    </source>
</reference>
<dbReference type="SMART" id="SM00343">
    <property type="entry name" value="ZnF_C2HC"/>
    <property type="match status" value="2"/>
</dbReference>
<organism evidence="9">
    <name type="scientific">Entamoeba dispar (strain ATCC PRA-260 / SAW760)</name>
    <dbReference type="NCBI Taxonomy" id="370354"/>
    <lineage>
        <taxon>Eukaryota</taxon>
        <taxon>Amoebozoa</taxon>
        <taxon>Evosea</taxon>
        <taxon>Archamoebae</taxon>
        <taxon>Mastigamoebida</taxon>
        <taxon>Entamoebidae</taxon>
        <taxon>Entamoeba</taxon>
    </lineage>
</organism>
<dbReference type="KEGG" id="edi:EDI_343310"/>
<keyword evidence="6" id="KW-0863">Zinc-finger</keyword>
<dbReference type="GO" id="GO:0008270">
    <property type="term" value="F:zinc ion binding"/>
    <property type="evidence" value="ECO:0007669"/>
    <property type="project" value="UniProtKB-KW"/>
</dbReference>
<dbReference type="GeneID" id="5886358"/>
<evidence type="ECO:0000256" key="2">
    <source>
        <dbReference type="ARBA" id="ARBA00022490"/>
    </source>
</evidence>
<feature type="domain" description="CCHC-type" evidence="7">
    <location>
        <begin position="91"/>
        <end position="108"/>
    </location>
</feature>
<dbReference type="OMA" id="RINCHSK"/>
<evidence type="ECO:0000256" key="3">
    <source>
        <dbReference type="ARBA" id="ARBA00022701"/>
    </source>
</evidence>
<dbReference type="Pfam" id="PF16641">
    <property type="entry name" value="CLIP1_ZNF"/>
    <property type="match status" value="1"/>
</dbReference>
<dbReference type="RefSeq" id="XP_001741166.1">
    <property type="nucleotide sequence ID" value="XM_001741114.1"/>
</dbReference>
<dbReference type="SUPFAM" id="SSF57756">
    <property type="entry name" value="Retrovirus zinc finger-like domains"/>
    <property type="match status" value="1"/>
</dbReference>
<accession>B0ESW2</accession>
<evidence type="ECO:0000256" key="1">
    <source>
        <dbReference type="ARBA" id="ARBA00004245"/>
    </source>
</evidence>